<reference evidence="3" key="2">
    <citation type="journal article" date="2016" name="Sci. Rep.">
        <title>Dictyocaulus viviparus genome, variome and transcriptome elucidate lungworm biology and support future intervention.</title>
        <authorList>
            <person name="McNulty S.N."/>
            <person name="Strube C."/>
            <person name="Rosa B.A."/>
            <person name="Martin J.C."/>
            <person name="Tyagi R."/>
            <person name="Choi Y.J."/>
            <person name="Wang Q."/>
            <person name="Hallsworth Pepin K."/>
            <person name="Zhang X."/>
            <person name="Ozersky P."/>
            <person name="Wilson R.K."/>
            <person name="Sternberg P.W."/>
            <person name="Gasser R.B."/>
            <person name="Mitreva M."/>
        </authorList>
    </citation>
    <scope>NUCLEOTIDE SEQUENCE [LARGE SCALE GENOMIC DNA]</scope>
    <source>
        <strain evidence="3">HannoverDv2000</strain>
    </source>
</reference>
<dbReference type="AlphaFoldDB" id="A0A0D8Y4Z5"/>
<dbReference type="EMBL" id="KN716227">
    <property type="protein sequence ID" value="KJH49646.1"/>
    <property type="molecule type" value="Genomic_DNA"/>
</dbReference>
<evidence type="ECO:0000256" key="1">
    <source>
        <dbReference type="SAM" id="MobiDB-lite"/>
    </source>
</evidence>
<dbReference type="OrthoDB" id="5870806at2759"/>
<feature type="compositionally biased region" description="Polar residues" evidence="1">
    <location>
        <begin position="95"/>
        <end position="109"/>
    </location>
</feature>
<reference evidence="2 3" key="1">
    <citation type="submission" date="2013-11" db="EMBL/GenBank/DDBJ databases">
        <title>Draft genome of the bovine lungworm Dictyocaulus viviparus.</title>
        <authorList>
            <person name="Mitreva M."/>
        </authorList>
    </citation>
    <scope>NUCLEOTIDE SEQUENCE [LARGE SCALE GENOMIC DNA]</scope>
    <source>
        <strain evidence="2 3">HannoverDv2000</strain>
    </source>
</reference>
<evidence type="ECO:0000313" key="3">
    <source>
        <dbReference type="Proteomes" id="UP000053766"/>
    </source>
</evidence>
<evidence type="ECO:0000313" key="2">
    <source>
        <dbReference type="EMBL" id="KJH49646.1"/>
    </source>
</evidence>
<keyword evidence="3" id="KW-1185">Reference proteome</keyword>
<gene>
    <name evidence="2" type="ORF">DICVIV_04191</name>
</gene>
<accession>A0A0D8Y4Z5</accession>
<protein>
    <submittedName>
        <fullName evidence="2">Uncharacterized protein</fullName>
    </submittedName>
</protein>
<dbReference type="Proteomes" id="UP000053766">
    <property type="component" value="Unassembled WGS sequence"/>
</dbReference>
<organism evidence="2 3">
    <name type="scientific">Dictyocaulus viviparus</name>
    <name type="common">Bovine lungworm</name>
    <dbReference type="NCBI Taxonomy" id="29172"/>
    <lineage>
        <taxon>Eukaryota</taxon>
        <taxon>Metazoa</taxon>
        <taxon>Ecdysozoa</taxon>
        <taxon>Nematoda</taxon>
        <taxon>Chromadorea</taxon>
        <taxon>Rhabditida</taxon>
        <taxon>Rhabditina</taxon>
        <taxon>Rhabditomorpha</taxon>
        <taxon>Strongyloidea</taxon>
        <taxon>Metastrongylidae</taxon>
        <taxon>Dictyocaulus</taxon>
    </lineage>
</organism>
<feature type="compositionally biased region" description="Polar residues" evidence="1">
    <location>
        <begin position="52"/>
        <end position="79"/>
    </location>
</feature>
<sequence length="225" mass="26179">MTQMDGDYLKLKYESFKITRIKMYRKQIQREIAQENAAVLQRDVIENEWDSDFSTVSPSEMTTTDQSKLLSPLANQSTPFRLPEKKKKSSAKQKTTNNSRVKQSTVTTPSSLTSMDTWYGLPSLIETIEREELEAFTKPTPEDNEWVAQAHRYFDNEKVYTRKTSKPAVGRRLRIGKFQKKRWTSVLREMALRHPLPVNPAPFSLSKAMCELKLRPEKRFTMPNP</sequence>
<proteinExistence type="predicted"/>
<feature type="region of interest" description="Disordered" evidence="1">
    <location>
        <begin position="51"/>
        <end position="109"/>
    </location>
</feature>
<name>A0A0D8Y4Z5_DICVI</name>